<keyword evidence="3" id="KW-1185">Reference proteome</keyword>
<protein>
    <submittedName>
        <fullName evidence="2">Uncharacterized protein</fullName>
    </submittedName>
</protein>
<evidence type="ECO:0000313" key="3">
    <source>
        <dbReference type="Proteomes" id="UP001305414"/>
    </source>
</evidence>
<proteinExistence type="predicted"/>
<comment type="caution">
    <text evidence="2">The sequence shown here is derived from an EMBL/GenBank/DDBJ whole genome shotgun (WGS) entry which is preliminary data.</text>
</comment>
<organism evidence="2 3">
    <name type="scientific">Xylaria bambusicola</name>
    <dbReference type="NCBI Taxonomy" id="326684"/>
    <lineage>
        <taxon>Eukaryota</taxon>
        <taxon>Fungi</taxon>
        <taxon>Dikarya</taxon>
        <taxon>Ascomycota</taxon>
        <taxon>Pezizomycotina</taxon>
        <taxon>Sordariomycetes</taxon>
        <taxon>Xylariomycetidae</taxon>
        <taxon>Xylariales</taxon>
        <taxon>Xylariaceae</taxon>
        <taxon>Xylaria</taxon>
    </lineage>
</organism>
<feature type="region of interest" description="Disordered" evidence="1">
    <location>
        <begin position="1"/>
        <end position="56"/>
    </location>
</feature>
<sequence length="97" mass="10334">MVTREARQANTCGLAEGESESESKTRPGKKYHSWPCRVGPQKRTRPCHSPGAAEGGVGGCETAVVSGALGEPLARRLADCISGFRLVTRRLALRIGQ</sequence>
<reference evidence="2 3" key="1">
    <citation type="submission" date="2023-10" db="EMBL/GenBank/DDBJ databases">
        <title>Draft genome sequence of Xylaria bambusicola isolate GMP-LS, the root and basal stem rot pathogen of sugarcane in Indonesia.</title>
        <authorList>
            <person name="Selvaraj P."/>
            <person name="Muralishankar V."/>
            <person name="Muruganantham S."/>
            <person name="Sp S."/>
            <person name="Haryani S."/>
            <person name="Lau K.J.X."/>
            <person name="Naqvi N.I."/>
        </authorList>
    </citation>
    <scope>NUCLEOTIDE SEQUENCE [LARGE SCALE GENOMIC DNA]</scope>
    <source>
        <strain evidence="2">GMP-LS</strain>
    </source>
</reference>
<evidence type="ECO:0000256" key="1">
    <source>
        <dbReference type="SAM" id="MobiDB-lite"/>
    </source>
</evidence>
<accession>A0AAN7UYK2</accession>
<evidence type="ECO:0000313" key="2">
    <source>
        <dbReference type="EMBL" id="KAK5635036.1"/>
    </source>
</evidence>
<gene>
    <name evidence="2" type="ORF">RRF57_010748</name>
</gene>
<dbReference type="Proteomes" id="UP001305414">
    <property type="component" value="Unassembled WGS sequence"/>
</dbReference>
<dbReference type="AlphaFoldDB" id="A0AAN7UYK2"/>
<name>A0AAN7UYK2_9PEZI</name>
<dbReference type="EMBL" id="JAWHQM010000047">
    <property type="protein sequence ID" value="KAK5635036.1"/>
    <property type="molecule type" value="Genomic_DNA"/>
</dbReference>